<accession>A0ABP0YQV3</accession>
<feature type="region of interest" description="Disordered" evidence="1">
    <location>
        <begin position="1"/>
        <end position="28"/>
    </location>
</feature>
<evidence type="ECO:0000313" key="2">
    <source>
        <dbReference type="EMBL" id="CAK9322904.1"/>
    </source>
</evidence>
<evidence type="ECO:0000313" key="3">
    <source>
        <dbReference type="Proteomes" id="UP001642487"/>
    </source>
</evidence>
<evidence type="ECO:0000256" key="1">
    <source>
        <dbReference type="SAM" id="MobiDB-lite"/>
    </source>
</evidence>
<organism evidence="2 3">
    <name type="scientific">Citrullus colocynthis</name>
    <name type="common">colocynth</name>
    <dbReference type="NCBI Taxonomy" id="252529"/>
    <lineage>
        <taxon>Eukaryota</taxon>
        <taxon>Viridiplantae</taxon>
        <taxon>Streptophyta</taxon>
        <taxon>Embryophyta</taxon>
        <taxon>Tracheophyta</taxon>
        <taxon>Spermatophyta</taxon>
        <taxon>Magnoliopsida</taxon>
        <taxon>eudicotyledons</taxon>
        <taxon>Gunneridae</taxon>
        <taxon>Pentapetalae</taxon>
        <taxon>rosids</taxon>
        <taxon>fabids</taxon>
        <taxon>Cucurbitales</taxon>
        <taxon>Cucurbitaceae</taxon>
        <taxon>Benincaseae</taxon>
        <taxon>Citrullus</taxon>
    </lineage>
</organism>
<reference evidence="2 3" key="1">
    <citation type="submission" date="2024-03" db="EMBL/GenBank/DDBJ databases">
        <authorList>
            <person name="Gkanogiannis A."/>
            <person name="Becerra Lopez-Lavalle L."/>
        </authorList>
    </citation>
    <scope>NUCLEOTIDE SEQUENCE [LARGE SCALE GENOMIC DNA]</scope>
</reference>
<sequence>MIQLTSPLPENEGKDSSTKGQDSGYCEPNPLSRSTKICAVELPRFQSVQLCKINAKARKWLLCNRDNTVHIQARMVAINIFWEKFFLVSNSIATIFASDVPFVKGVTVPSHCPLLPNGGSALALELPFVDGSFTRIVDRISLVIRCDSDGVEEDVSILTQNQLRLAIASEDWEVKIEGKCEVDGAAEEGCGQQENSDCCLTTAHRLCFSV</sequence>
<dbReference type="Proteomes" id="UP001642487">
    <property type="component" value="Chromosome 5"/>
</dbReference>
<name>A0ABP0YQV3_9ROSI</name>
<proteinExistence type="predicted"/>
<protein>
    <submittedName>
        <fullName evidence="2">Uncharacterized protein</fullName>
    </submittedName>
</protein>
<dbReference type="EMBL" id="OZ021739">
    <property type="protein sequence ID" value="CAK9322904.1"/>
    <property type="molecule type" value="Genomic_DNA"/>
</dbReference>
<keyword evidence="3" id="KW-1185">Reference proteome</keyword>
<gene>
    <name evidence="2" type="ORF">CITCOLO1_LOCUS15070</name>
</gene>